<dbReference type="STRING" id="313628.LNTAR_12171"/>
<protein>
    <submittedName>
        <fullName evidence="1">Uncharacterized protein</fullName>
    </submittedName>
</protein>
<dbReference type="Proteomes" id="UP000004947">
    <property type="component" value="Unassembled WGS sequence"/>
</dbReference>
<reference evidence="1 2" key="1">
    <citation type="journal article" date="2010" name="J. Bacteriol.">
        <title>Genome sequence of Lentisphaera araneosa HTCC2155T, the type species of the order Lentisphaerales in the phylum Lentisphaerae.</title>
        <authorList>
            <person name="Thrash J.C."/>
            <person name="Cho J.C."/>
            <person name="Vergin K.L."/>
            <person name="Morris R.M."/>
            <person name="Giovannoni S.J."/>
        </authorList>
    </citation>
    <scope>NUCLEOTIDE SEQUENCE [LARGE SCALE GENOMIC DNA]</scope>
    <source>
        <strain evidence="1 2">HTCC2155</strain>
    </source>
</reference>
<organism evidence="1 2">
    <name type="scientific">Lentisphaera araneosa HTCC2155</name>
    <dbReference type="NCBI Taxonomy" id="313628"/>
    <lineage>
        <taxon>Bacteria</taxon>
        <taxon>Pseudomonadati</taxon>
        <taxon>Lentisphaerota</taxon>
        <taxon>Lentisphaeria</taxon>
        <taxon>Lentisphaerales</taxon>
        <taxon>Lentisphaeraceae</taxon>
        <taxon>Lentisphaera</taxon>
    </lineage>
</organism>
<dbReference type="RefSeq" id="WP_007278102.1">
    <property type="nucleotide sequence ID" value="NZ_ABCK01000006.1"/>
</dbReference>
<accession>A6DJN5</accession>
<gene>
    <name evidence="1" type="ORF">LNTAR_12171</name>
</gene>
<comment type="caution">
    <text evidence="1">The sequence shown here is derived from an EMBL/GenBank/DDBJ whole genome shotgun (WGS) entry which is preliminary data.</text>
</comment>
<proteinExistence type="predicted"/>
<name>A6DJN5_9BACT</name>
<dbReference type="EMBL" id="ABCK01000006">
    <property type="protein sequence ID" value="EDM28109.1"/>
    <property type="molecule type" value="Genomic_DNA"/>
</dbReference>
<dbReference type="AlphaFoldDB" id="A6DJN5"/>
<sequence>MTDTRRKIILSILMVFLLAFVYFDKNKNSATKVGGASSAALELDLQKTNNRLNLQLAKQAKFEKLLEAKKDMEQGLWAYEEGDSPRSLVHQNLRELIQVSGLTALTVAVGREKQIKGLESIRAIDFSVNGVLITADQENFYQLTKSLEKDEKLYHWASLSLSQHAGQLRVSAVLRAYVYIPDKELEKEAL</sequence>
<evidence type="ECO:0000313" key="1">
    <source>
        <dbReference type="EMBL" id="EDM28109.1"/>
    </source>
</evidence>
<keyword evidence="2" id="KW-1185">Reference proteome</keyword>
<evidence type="ECO:0000313" key="2">
    <source>
        <dbReference type="Proteomes" id="UP000004947"/>
    </source>
</evidence>